<keyword evidence="3" id="KW-0712">Selenocysteine</keyword>
<evidence type="ECO:0000256" key="2">
    <source>
        <dbReference type="ARBA" id="ARBA00022692"/>
    </source>
</evidence>
<proteinExistence type="predicted"/>
<sequence length="91" mass="9868">MAYLSQGNVLERRSIWRLSIISDFFWGIVDFIILFFHTMISPGLTKHGNSYSSTEYRPGGGPPKPPGRRFGRLGRGGGAPYNPGPPMGGGG</sequence>
<reference evidence="9" key="1">
    <citation type="submission" date="2025-08" db="UniProtKB">
        <authorList>
            <consortium name="RefSeq"/>
        </authorList>
    </citation>
    <scope>IDENTIFICATION</scope>
    <source>
        <tissue evidence="9">Tentacle</tissue>
    </source>
</reference>
<dbReference type="FunCoup" id="A0A6P8INA5">
    <property type="interactions" value="712"/>
</dbReference>
<evidence type="ECO:0000256" key="5">
    <source>
        <dbReference type="ARBA" id="ARBA00023136"/>
    </source>
</evidence>
<dbReference type="PANTHER" id="PTHR16875:SF0">
    <property type="entry name" value="SELENOPROTEIN K"/>
    <property type="match status" value="1"/>
</dbReference>
<keyword evidence="4 7" id="KW-1133">Transmembrane helix</keyword>
<dbReference type="KEGG" id="aten:116302655"/>
<keyword evidence="5 7" id="KW-0472">Membrane</keyword>
<evidence type="ECO:0000256" key="4">
    <source>
        <dbReference type="ARBA" id="ARBA00022989"/>
    </source>
</evidence>
<gene>
    <name evidence="9" type="primary">LOC116302655</name>
</gene>
<feature type="region of interest" description="Disordered" evidence="6">
    <location>
        <begin position="50"/>
        <end position="91"/>
    </location>
</feature>
<dbReference type="InParanoid" id="A0A6P8INA5"/>
<evidence type="ECO:0000256" key="6">
    <source>
        <dbReference type="SAM" id="MobiDB-lite"/>
    </source>
</evidence>
<keyword evidence="2 7" id="KW-0812">Transmembrane</keyword>
<keyword evidence="8" id="KW-1185">Reference proteome</keyword>
<dbReference type="GO" id="GO:0032469">
    <property type="term" value="P:endoplasmic reticulum calcium ion homeostasis"/>
    <property type="evidence" value="ECO:0007669"/>
    <property type="project" value="TreeGrafter"/>
</dbReference>
<dbReference type="Proteomes" id="UP000515163">
    <property type="component" value="Unplaced"/>
</dbReference>
<organism evidence="8 9">
    <name type="scientific">Actinia tenebrosa</name>
    <name type="common">Australian red waratah sea anemone</name>
    <dbReference type="NCBI Taxonomy" id="6105"/>
    <lineage>
        <taxon>Eukaryota</taxon>
        <taxon>Metazoa</taxon>
        <taxon>Cnidaria</taxon>
        <taxon>Anthozoa</taxon>
        <taxon>Hexacorallia</taxon>
        <taxon>Actiniaria</taxon>
        <taxon>Actiniidae</taxon>
        <taxon>Actinia</taxon>
    </lineage>
</organism>
<accession>A0A6P8INA5</accession>
<dbReference type="GeneID" id="116302655"/>
<feature type="transmembrane region" description="Helical" evidence="7">
    <location>
        <begin position="15"/>
        <end position="36"/>
    </location>
</feature>
<comment type="subcellular location">
    <subcellularLocation>
        <location evidence="1">Membrane</location>
        <topology evidence="1">Single-pass membrane protein</topology>
    </subcellularLocation>
</comment>
<dbReference type="InterPro" id="IPR024491">
    <property type="entry name" value="Se_SelK/SelG"/>
</dbReference>
<feature type="compositionally biased region" description="Pro residues" evidence="6">
    <location>
        <begin position="82"/>
        <end position="91"/>
    </location>
</feature>
<protein>
    <submittedName>
        <fullName evidence="9">Selenoprotein K-like</fullName>
    </submittedName>
</protein>
<name>A0A6P8INA5_ACTTE</name>
<evidence type="ECO:0000313" key="8">
    <source>
        <dbReference type="Proteomes" id="UP000515163"/>
    </source>
</evidence>
<dbReference type="OrthoDB" id="167295at2759"/>
<dbReference type="AlphaFoldDB" id="A0A6P8INA5"/>
<evidence type="ECO:0000256" key="3">
    <source>
        <dbReference type="ARBA" id="ARBA00022933"/>
    </source>
</evidence>
<evidence type="ECO:0000313" key="9">
    <source>
        <dbReference type="RefSeq" id="XP_031567858.1"/>
    </source>
</evidence>
<dbReference type="GO" id="GO:0005789">
    <property type="term" value="C:endoplasmic reticulum membrane"/>
    <property type="evidence" value="ECO:0007669"/>
    <property type="project" value="TreeGrafter"/>
</dbReference>
<dbReference type="Pfam" id="PF10961">
    <property type="entry name" value="SelK_SelG"/>
    <property type="match status" value="1"/>
</dbReference>
<dbReference type="RefSeq" id="XP_031567858.1">
    <property type="nucleotide sequence ID" value="XM_031711998.1"/>
</dbReference>
<dbReference type="GO" id="GO:0006816">
    <property type="term" value="P:calcium ion transport"/>
    <property type="evidence" value="ECO:0007669"/>
    <property type="project" value="TreeGrafter"/>
</dbReference>
<dbReference type="PANTHER" id="PTHR16875">
    <property type="entry name" value="SELENOPROTEIN K"/>
    <property type="match status" value="1"/>
</dbReference>
<evidence type="ECO:0000256" key="1">
    <source>
        <dbReference type="ARBA" id="ARBA00004167"/>
    </source>
</evidence>
<evidence type="ECO:0000256" key="7">
    <source>
        <dbReference type="SAM" id="Phobius"/>
    </source>
</evidence>
<dbReference type="GO" id="GO:0005794">
    <property type="term" value="C:Golgi apparatus"/>
    <property type="evidence" value="ECO:0007669"/>
    <property type="project" value="TreeGrafter"/>
</dbReference>